<dbReference type="InterPro" id="IPR008753">
    <property type="entry name" value="Peptidase_M13_N"/>
</dbReference>
<dbReference type="GO" id="GO:0016485">
    <property type="term" value="P:protein processing"/>
    <property type="evidence" value="ECO:0007669"/>
    <property type="project" value="TreeGrafter"/>
</dbReference>
<keyword evidence="9" id="KW-0812">Transmembrane</keyword>
<feature type="transmembrane region" description="Helical" evidence="9">
    <location>
        <begin position="67"/>
        <end position="85"/>
    </location>
</feature>
<dbReference type="CDD" id="cd08662">
    <property type="entry name" value="M13"/>
    <property type="match status" value="1"/>
</dbReference>
<proteinExistence type="inferred from homology"/>
<evidence type="ECO:0000256" key="9">
    <source>
        <dbReference type="SAM" id="Phobius"/>
    </source>
</evidence>
<keyword evidence="5" id="KW-0378">Hydrolase</keyword>
<dbReference type="PANTHER" id="PTHR11733:SF167">
    <property type="entry name" value="FI17812P1-RELATED"/>
    <property type="match status" value="1"/>
</dbReference>
<evidence type="ECO:0000313" key="13">
    <source>
        <dbReference type="Proteomes" id="UP000515838"/>
    </source>
</evidence>
<dbReference type="InterPro" id="IPR018497">
    <property type="entry name" value="Peptidase_M13_C"/>
</dbReference>
<keyword evidence="6" id="KW-0862">Zinc</keyword>
<evidence type="ECO:0000256" key="5">
    <source>
        <dbReference type="ARBA" id="ARBA00022801"/>
    </source>
</evidence>
<gene>
    <name evidence="12" type="ORF">IAE60_11590</name>
</gene>
<evidence type="ECO:0000259" key="10">
    <source>
        <dbReference type="Pfam" id="PF01431"/>
    </source>
</evidence>
<dbReference type="EMBL" id="CP060731">
    <property type="protein sequence ID" value="QNN76587.1"/>
    <property type="molecule type" value="Genomic_DNA"/>
</dbReference>
<dbReference type="Gene3D" id="3.40.390.10">
    <property type="entry name" value="Collagenase (Catalytic Domain)"/>
    <property type="match status" value="1"/>
</dbReference>
<dbReference type="Gene3D" id="1.10.1380.10">
    <property type="entry name" value="Neutral endopeptidase , domain2"/>
    <property type="match status" value="1"/>
</dbReference>
<dbReference type="Pfam" id="PF05649">
    <property type="entry name" value="Peptidase_M13_N"/>
    <property type="match status" value="1"/>
</dbReference>
<keyword evidence="3" id="KW-0645">Protease</keyword>
<evidence type="ECO:0000256" key="4">
    <source>
        <dbReference type="ARBA" id="ARBA00022723"/>
    </source>
</evidence>
<dbReference type="InterPro" id="IPR042089">
    <property type="entry name" value="Peptidase_M13_dom_2"/>
</dbReference>
<evidence type="ECO:0000256" key="3">
    <source>
        <dbReference type="ARBA" id="ARBA00022670"/>
    </source>
</evidence>
<accession>A0A7G9T912</accession>
<evidence type="ECO:0000256" key="2">
    <source>
        <dbReference type="ARBA" id="ARBA00007357"/>
    </source>
</evidence>
<keyword evidence="9" id="KW-1133">Transmembrane helix</keyword>
<dbReference type="SUPFAM" id="SSF55486">
    <property type="entry name" value="Metalloproteases ('zincins'), catalytic domain"/>
    <property type="match status" value="1"/>
</dbReference>
<dbReference type="PRINTS" id="PR00786">
    <property type="entry name" value="NEPRILYSIN"/>
</dbReference>
<dbReference type="GO" id="GO:0005886">
    <property type="term" value="C:plasma membrane"/>
    <property type="evidence" value="ECO:0007669"/>
    <property type="project" value="TreeGrafter"/>
</dbReference>
<evidence type="ECO:0000256" key="1">
    <source>
        <dbReference type="ARBA" id="ARBA00001947"/>
    </source>
</evidence>
<dbReference type="PROSITE" id="PS51885">
    <property type="entry name" value="NEPRILYSIN"/>
    <property type="match status" value="1"/>
</dbReference>
<dbReference type="AlphaFoldDB" id="A0A7G9T912"/>
<sequence length="770" mass="84566">MPPERRRRQRASSEGGGGRITLAGRGECSRLPFLPAQGRSRWRGYPVGHARALRARARPRRSALKKTLLSVATLLALAAAAPLAAHEDRACLDDACTLQSLFAEADAGGAAAAGTTIAARRFGSWGIDTAGMDRQARPGTDFFRYVSGTWADTTQIPADRSSYGGFAILRDLSEARLRVLVEGYALGDPATGGDAAKIAALYRGFMDEATIDALGAKPLQPVLADIRAATDRNALARLMGRRGSFYDTFFNLGVSDDQKDPDRYTLYLSQGGLGLGDREMYLRENFAPQRERYQAYIAQMLQLAGWDKPQENAKAILALETHIAEAHWTRAESRNRDKTYNPLAMAEFATKSPRFPWADFFTAAGVEGAGRAVVRQDSAIPKIAAIFADTDIATLQAWQAFHATDNAAPLLSKDFSVAQYEFRDKFLSGQPQQRERWKRGVAFAESAMGEAIGRDYVKLYFPPEAKAKMDALVANVKAAMGARLDTLAWMSPATKAEAHAKLAGFGLKIGHPDTYRDYSALVVKNGDLFGNAQRAGQFEWDFRRARIGQPVDKGEWGMTPQTVNAYYNSVKNEIVFPAAILQPPFFDPDADPAVNYGAIGGVIGHEIIHGFDDQGRKSDGQGVLRDWWTAEDAAKFEVQAAKLGAQYEAYEFPQLPGMRINGRVAMGENIGDLGGLTIALEAYHRSLGGKPAPVIDGFTGDQRFFMGWGQVWRTLWRDDALRQQLVNGTHSPGHIRAFAPLRNIDAWYDAFDVKPGDALYIAPQDRVRIW</sequence>
<evidence type="ECO:0000313" key="12">
    <source>
        <dbReference type="EMBL" id="QNN76587.1"/>
    </source>
</evidence>
<evidence type="ECO:0000259" key="11">
    <source>
        <dbReference type="Pfam" id="PF05649"/>
    </source>
</evidence>
<dbReference type="GO" id="GO:0004222">
    <property type="term" value="F:metalloendopeptidase activity"/>
    <property type="evidence" value="ECO:0007669"/>
    <property type="project" value="InterPro"/>
</dbReference>
<organism evidence="12 13">
    <name type="scientific">Pseudoxanthomonas mexicana</name>
    <dbReference type="NCBI Taxonomy" id="128785"/>
    <lineage>
        <taxon>Bacteria</taxon>
        <taxon>Pseudomonadati</taxon>
        <taxon>Pseudomonadota</taxon>
        <taxon>Gammaproteobacteria</taxon>
        <taxon>Lysobacterales</taxon>
        <taxon>Lysobacteraceae</taxon>
        <taxon>Pseudoxanthomonas</taxon>
    </lineage>
</organism>
<comment type="similarity">
    <text evidence="2">Belongs to the peptidase M13 family.</text>
</comment>
<evidence type="ECO:0000256" key="7">
    <source>
        <dbReference type="ARBA" id="ARBA00023049"/>
    </source>
</evidence>
<dbReference type="Proteomes" id="UP000515838">
    <property type="component" value="Chromosome"/>
</dbReference>
<dbReference type="Pfam" id="PF01431">
    <property type="entry name" value="Peptidase_M13"/>
    <property type="match status" value="1"/>
</dbReference>
<evidence type="ECO:0000256" key="8">
    <source>
        <dbReference type="SAM" id="MobiDB-lite"/>
    </source>
</evidence>
<keyword evidence="4" id="KW-0479">Metal-binding</keyword>
<keyword evidence="7" id="KW-0482">Metalloprotease</keyword>
<dbReference type="InterPro" id="IPR000718">
    <property type="entry name" value="Peptidase_M13"/>
</dbReference>
<feature type="domain" description="Peptidase M13 N-terminal" evidence="11">
    <location>
        <begin position="138"/>
        <end position="512"/>
    </location>
</feature>
<comment type="cofactor">
    <cofactor evidence="1">
        <name>Zn(2+)</name>
        <dbReference type="ChEBI" id="CHEBI:29105"/>
    </cofactor>
</comment>
<name>A0A7G9T912_PSEMX</name>
<dbReference type="GO" id="GO:0046872">
    <property type="term" value="F:metal ion binding"/>
    <property type="evidence" value="ECO:0007669"/>
    <property type="project" value="UniProtKB-KW"/>
</dbReference>
<feature type="domain" description="Peptidase M13 C-terminal" evidence="10">
    <location>
        <begin position="564"/>
        <end position="767"/>
    </location>
</feature>
<dbReference type="InterPro" id="IPR024079">
    <property type="entry name" value="MetalloPept_cat_dom_sf"/>
</dbReference>
<dbReference type="PANTHER" id="PTHR11733">
    <property type="entry name" value="ZINC METALLOPROTEASE FAMILY M13 NEPRILYSIN-RELATED"/>
    <property type="match status" value="1"/>
</dbReference>
<protein>
    <submittedName>
        <fullName evidence="12">Peptidase M13</fullName>
    </submittedName>
</protein>
<keyword evidence="9" id="KW-0472">Membrane</keyword>
<reference evidence="12 13" key="1">
    <citation type="submission" date="2020-08" db="EMBL/GenBank/DDBJ databases">
        <title>Streptomycin Non-resistant strain, P. mexicana.</title>
        <authorList>
            <person name="Ganesh-Kumar S."/>
            <person name="Zhe T."/>
            <person name="Yu Z."/>
            <person name="Min Y."/>
        </authorList>
    </citation>
    <scope>NUCLEOTIDE SEQUENCE [LARGE SCALE GENOMIC DNA]</scope>
    <source>
        <strain evidence="12 13">GTZY2</strain>
    </source>
</reference>
<feature type="region of interest" description="Disordered" evidence="8">
    <location>
        <begin position="1"/>
        <end position="20"/>
    </location>
</feature>
<evidence type="ECO:0000256" key="6">
    <source>
        <dbReference type="ARBA" id="ARBA00022833"/>
    </source>
</evidence>
<feature type="compositionally biased region" description="Basic residues" evidence="8">
    <location>
        <begin position="1"/>
        <end position="10"/>
    </location>
</feature>